<evidence type="ECO:0000313" key="2">
    <source>
        <dbReference type="Proteomes" id="UP001638806"/>
    </source>
</evidence>
<protein>
    <submittedName>
        <fullName evidence="1">Uncharacterized protein</fullName>
    </submittedName>
</protein>
<organism evidence="1 2">
    <name type="scientific">Purpureocillium lilacinum</name>
    <name type="common">Paecilomyces lilacinus</name>
    <dbReference type="NCBI Taxonomy" id="33203"/>
    <lineage>
        <taxon>Eukaryota</taxon>
        <taxon>Fungi</taxon>
        <taxon>Dikarya</taxon>
        <taxon>Ascomycota</taxon>
        <taxon>Pezizomycotina</taxon>
        <taxon>Sordariomycetes</taxon>
        <taxon>Hypocreomycetidae</taxon>
        <taxon>Hypocreales</taxon>
        <taxon>Ophiocordycipitaceae</taxon>
        <taxon>Purpureocillium</taxon>
    </lineage>
</organism>
<sequence>MPCHDPSVSQGLQRGPGRPHPCPRHAVLGVPRLCMTAGFSTATLVQARKVVCREANYHDTASYDGKRFAAAPARKPQELGNDCTVAIRVGGEEHVASHS</sequence>
<gene>
    <name evidence="1" type="ORF">ACCO45_011325</name>
</gene>
<reference evidence="1" key="1">
    <citation type="submission" date="2024-12" db="EMBL/GenBank/DDBJ databases">
        <title>Comparative genomics and development of molecular markers within Purpureocillium lilacinum and among Purpureocillium species.</title>
        <authorList>
            <person name="Yeh Z.-Y."/>
            <person name="Ni N.-T."/>
            <person name="Lo P.-H."/>
            <person name="Mushyakhwo K."/>
            <person name="Lin C.-F."/>
            <person name="Nai Y.-S."/>
        </authorList>
    </citation>
    <scope>NUCLEOTIDE SEQUENCE</scope>
    <source>
        <strain evidence="1">NCHU-NPUST-175</strain>
    </source>
</reference>
<dbReference type="Proteomes" id="UP001638806">
    <property type="component" value="Unassembled WGS sequence"/>
</dbReference>
<comment type="caution">
    <text evidence="1">The sequence shown here is derived from an EMBL/GenBank/DDBJ whole genome shotgun (WGS) entry which is preliminary data.</text>
</comment>
<accession>A0ACC4DHC4</accession>
<name>A0ACC4DHC4_PURLI</name>
<evidence type="ECO:0000313" key="1">
    <source>
        <dbReference type="EMBL" id="KAL3955762.1"/>
    </source>
</evidence>
<keyword evidence="2" id="KW-1185">Reference proteome</keyword>
<dbReference type="EMBL" id="JBGNUJ010000010">
    <property type="protein sequence ID" value="KAL3955762.1"/>
    <property type="molecule type" value="Genomic_DNA"/>
</dbReference>
<proteinExistence type="predicted"/>